<gene>
    <name evidence="1" type="ORF">ALO43_200564</name>
</gene>
<accession>A0AA40P116</accession>
<reference evidence="1 2" key="1">
    <citation type="submission" date="2015-09" db="EMBL/GenBank/DDBJ databases">
        <title>Genome announcement of multiple Pseudomonas syringae strains.</title>
        <authorList>
            <person name="Thakur S."/>
            <person name="Wang P.W."/>
            <person name="Gong Y."/>
            <person name="Weir B.S."/>
            <person name="Guttman D.S."/>
        </authorList>
    </citation>
    <scope>NUCLEOTIDE SEQUENCE [LARGE SCALE GENOMIC DNA]</scope>
    <source>
        <strain evidence="1 2">ICMP9151</strain>
    </source>
</reference>
<sequence length="73" mass="8241">MVFSVVNLRGHRLIGLPIIGHTYQVYITGRISDAMYGRAADQRQLCIGILAFYNLFQFRKSKLARGQKLQGVA</sequence>
<evidence type="ECO:0000313" key="1">
    <source>
        <dbReference type="EMBL" id="KPY91523.1"/>
    </source>
</evidence>
<comment type="caution">
    <text evidence="1">The sequence shown here is derived from an EMBL/GenBank/DDBJ whole genome shotgun (WGS) entry which is preliminary data.</text>
</comment>
<dbReference type="GO" id="GO:0005524">
    <property type="term" value="F:ATP binding"/>
    <property type="evidence" value="ECO:0007669"/>
    <property type="project" value="UniProtKB-KW"/>
</dbReference>
<name>A0AA40P116_9PSED</name>
<protein>
    <submittedName>
        <fullName evidence="1">Glycine/betaine ABC transporter ATP-binding protein</fullName>
    </submittedName>
</protein>
<evidence type="ECO:0000313" key="2">
    <source>
        <dbReference type="Proteomes" id="UP000050523"/>
    </source>
</evidence>
<keyword evidence="1" id="KW-0547">Nucleotide-binding</keyword>
<keyword evidence="1" id="KW-0067">ATP-binding</keyword>
<dbReference type="Proteomes" id="UP000050523">
    <property type="component" value="Unassembled WGS sequence"/>
</dbReference>
<organism evidence="1 2">
    <name type="scientific">Pseudomonas tremae</name>
    <dbReference type="NCBI Taxonomy" id="200454"/>
    <lineage>
        <taxon>Bacteria</taxon>
        <taxon>Pseudomonadati</taxon>
        <taxon>Pseudomonadota</taxon>
        <taxon>Gammaproteobacteria</taxon>
        <taxon>Pseudomonadales</taxon>
        <taxon>Pseudomonadaceae</taxon>
        <taxon>Pseudomonas</taxon>
    </lineage>
</organism>
<proteinExistence type="predicted"/>
<dbReference type="EMBL" id="LJRO01000479">
    <property type="protein sequence ID" value="KPY91523.1"/>
    <property type="molecule type" value="Genomic_DNA"/>
</dbReference>
<dbReference type="AlphaFoldDB" id="A0AA40P116"/>